<evidence type="ECO:0000256" key="10">
    <source>
        <dbReference type="ARBA" id="ARBA00023136"/>
    </source>
</evidence>
<dbReference type="HOGENOM" id="CLU_1104516_0_0_1"/>
<dbReference type="GO" id="GO:0098703">
    <property type="term" value="P:calcium ion import across plasma membrane"/>
    <property type="evidence" value="ECO:0007669"/>
    <property type="project" value="TreeGrafter"/>
</dbReference>
<sequence>MVKEPRRKEAKWVEAEDYGRQPARLVKRDRKGEGEGEREGEGEDKRRVFSLAGPVRWECLPQKAKDAFTLNGKIRVYPYFFDGDGQQGQERRTWTDNQIDELMGKAKRGEELSLGYCGASKYLLSAFSSFSIQSKQAMVIGSINPWVEALLLLSKVSTFEQWSDVVFSALAVTQPGQQPIPQQQPSSILFFHLWVIISCFFLLQLVIGVLIDAINQRSGIALYTDTQRNWLRMRMRMSSLNPLLPDHAVDAG</sequence>
<protein>
    <recommendedName>
        <fullName evidence="15">Ion transport domain-containing protein</fullName>
    </recommendedName>
</protein>
<name>L1INB4_GUITC</name>
<dbReference type="GeneID" id="17294020"/>
<dbReference type="GO" id="GO:0005891">
    <property type="term" value="C:voltage-gated calcium channel complex"/>
    <property type="evidence" value="ECO:0007669"/>
    <property type="project" value="TreeGrafter"/>
</dbReference>
<comment type="subcellular location">
    <subcellularLocation>
        <location evidence="1">Membrane</location>
        <topology evidence="1">Multi-pass membrane protein</topology>
    </subcellularLocation>
</comment>
<keyword evidence="9" id="KW-0406">Ion transport</keyword>
<dbReference type="PANTHER" id="PTHR45628">
    <property type="entry name" value="VOLTAGE-DEPENDENT CALCIUM CHANNEL TYPE A SUBUNIT ALPHA-1"/>
    <property type="match status" value="1"/>
</dbReference>
<dbReference type="Pfam" id="PF00520">
    <property type="entry name" value="Ion_trans"/>
    <property type="match status" value="1"/>
</dbReference>
<keyword evidence="7" id="KW-0851">Voltage-gated channel</keyword>
<keyword evidence="2" id="KW-0813">Transport</keyword>
<dbReference type="EMBL" id="JH993061">
    <property type="protein sequence ID" value="EKX37280.1"/>
    <property type="molecule type" value="Genomic_DNA"/>
</dbReference>
<keyword evidence="18" id="KW-1185">Reference proteome</keyword>
<reference evidence="16 18" key="1">
    <citation type="journal article" date="2012" name="Nature">
        <title>Algal genomes reveal evolutionary mosaicism and the fate of nucleomorphs.</title>
        <authorList>
            <consortium name="DOE Joint Genome Institute"/>
            <person name="Curtis B.A."/>
            <person name="Tanifuji G."/>
            <person name="Burki F."/>
            <person name="Gruber A."/>
            <person name="Irimia M."/>
            <person name="Maruyama S."/>
            <person name="Arias M.C."/>
            <person name="Ball S.G."/>
            <person name="Gile G.H."/>
            <person name="Hirakawa Y."/>
            <person name="Hopkins J.F."/>
            <person name="Kuo A."/>
            <person name="Rensing S.A."/>
            <person name="Schmutz J."/>
            <person name="Symeonidi A."/>
            <person name="Elias M."/>
            <person name="Eveleigh R.J."/>
            <person name="Herman E.K."/>
            <person name="Klute M.J."/>
            <person name="Nakayama T."/>
            <person name="Obornik M."/>
            <person name="Reyes-Prieto A."/>
            <person name="Armbrust E.V."/>
            <person name="Aves S.J."/>
            <person name="Beiko R.G."/>
            <person name="Coutinho P."/>
            <person name="Dacks J.B."/>
            <person name="Durnford D.G."/>
            <person name="Fast N.M."/>
            <person name="Green B.R."/>
            <person name="Grisdale C.J."/>
            <person name="Hempel F."/>
            <person name="Henrissat B."/>
            <person name="Hoppner M.P."/>
            <person name="Ishida K."/>
            <person name="Kim E."/>
            <person name="Koreny L."/>
            <person name="Kroth P.G."/>
            <person name="Liu Y."/>
            <person name="Malik S.B."/>
            <person name="Maier U.G."/>
            <person name="McRose D."/>
            <person name="Mock T."/>
            <person name="Neilson J.A."/>
            <person name="Onodera N.T."/>
            <person name="Poole A.M."/>
            <person name="Pritham E.J."/>
            <person name="Richards T.A."/>
            <person name="Rocap G."/>
            <person name="Roy S.W."/>
            <person name="Sarai C."/>
            <person name="Schaack S."/>
            <person name="Shirato S."/>
            <person name="Slamovits C.H."/>
            <person name="Spencer D.F."/>
            <person name="Suzuki S."/>
            <person name="Worden A.Z."/>
            <person name="Zauner S."/>
            <person name="Barry K."/>
            <person name="Bell C."/>
            <person name="Bharti A.K."/>
            <person name="Crow J.A."/>
            <person name="Grimwood J."/>
            <person name="Kramer R."/>
            <person name="Lindquist E."/>
            <person name="Lucas S."/>
            <person name="Salamov A."/>
            <person name="McFadden G.I."/>
            <person name="Lane C.E."/>
            <person name="Keeling P.J."/>
            <person name="Gray M.W."/>
            <person name="Grigoriev I.V."/>
            <person name="Archibald J.M."/>
        </authorList>
    </citation>
    <scope>NUCLEOTIDE SEQUENCE</scope>
    <source>
        <strain evidence="16 18">CCMP2712</strain>
    </source>
</reference>
<keyword evidence="11" id="KW-0325">Glycoprotein</keyword>
<dbReference type="PANTHER" id="PTHR45628:SF7">
    <property type="entry name" value="VOLTAGE-DEPENDENT CALCIUM CHANNEL TYPE A SUBUNIT ALPHA-1"/>
    <property type="match status" value="1"/>
</dbReference>
<feature type="region of interest" description="Disordered" evidence="13">
    <location>
        <begin position="23"/>
        <end position="45"/>
    </location>
</feature>
<keyword evidence="3" id="KW-0109">Calcium transport</keyword>
<keyword evidence="4" id="KW-0107">Calcium channel</keyword>
<keyword evidence="5 14" id="KW-0812">Transmembrane</keyword>
<evidence type="ECO:0000256" key="2">
    <source>
        <dbReference type="ARBA" id="ARBA00022448"/>
    </source>
</evidence>
<dbReference type="RefSeq" id="XP_005824260.1">
    <property type="nucleotide sequence ID" value="XM_005824203.1"/>
</dbReference>
<dbReference type="InterPro" id="IPR005821">
    <property type="entry name" value="Ion_trans_dom"/>
</dbReference>
<keyword evidence="10 14" id="KW-0472">Membrane</keyword>
<evidence type="ECO:0000256" key="8">
    <source>
        <dbReference type="ARBA" id="ARBA00022989"/>
    </source>
</evidence>
<evidence type="ECO:0000256" key="11">
    <source>
        <dbReference type="ARBA" id="ARBA00023180"/>
    </source>
</evidence>
<evidence type="ECO:0000256" key="7">
    <source>
        <dbReference type="ARBA" id="ARBA00022882"/>
    </source>
</evidence>
<dbReference type="EnsemblProtists" id="EKX37280">
    <property type="protein sequence ID" value="EKX37280"/>
    <property type="gene ID" value="GUITHDRAFT_145113"/>
</dbReference>
<accession>L1INB4</accession>
<evidence type="ECO:0000256" key="1">
    <source>
        <dbReference type="ARBA" id="ARBA00004141"/>
    </source>
</evidence>
<dbReference type="GO" id="GO:0008331">
    <property type="term" value="F:high voltage-gated calcium channel activity"/>
    <property type="evidence" value="ECO:0007669"/>
    <property type="project" value="TreeGrafter"/>
</dbReference>
<evidence type="ECO:0000256" key="12">
    <source>
        <dbReference type="ARBA" id="ARBA00023303"/>
    </source>
</evidence>
<dbReference type="eggNOG" id="KOG2301">
    <property type="taxonomic scope" value="Eukaryota"/>
</dbReference>
<dbReference type="KEGG" id="gtt:GUITHDRAFT_145113"/>
<evidence type="ECO:0000256" key="9">
    <source>
        <dbReference type="ARBA" id="ARBA00023065"/>
    </source>
</evidence>
<proteinExistence type="predicted"/>
<evidence type="ECO:0000256" key="6">
    <source>
        <dbReference type="ARBA" id="ARBA00022837"/>
    </source>
</evidence>
<evidence type="ECO:0000256" key="5">
    <source>
        <dbReference type="ARBA" id="ARBA00022692"/>
    </source>
</evidence>
<evidence type="ECO:0000313" key="18">
    <source>
        <dbReference type="Proteomes" id="UP000011087"/>
    </source>
</evidence>
<reference evidence="18" key="2">
    <citation type="submission" date="2012-11" db="EMBL/GenBank/DDBJ databases">
        <authorList>
            <person name="Kuo A."/>
            <person name="Curtis B.A."/>
            <person name="Tanifuji G."/>
            <person name="Burki F."/>
            <person name="Gruber A."/>
            <person name="Irimia M."/>
            <person name="Maruyama S."/>
            <person name="Arias M.C."/>
            <person name="Ball S.G."/>
            <person name="Gile G.H."/>
            <person name="Hirakawa Y."/>
            <person name="Hopkins J.F."/>
            <person name="Rensing S.A."/>
            <person name="Schmutz J."/>
            <person name="Symeonidi A."/>
            <person name="Elias M."/>
            <person name="Eveleigh R.J."/>
            <person name="Herman E.K."/>
            <person name="Klute M.J."/>
            <person name="Nakayama T."/>
            <person name="Obornik M."/>
            <person name="Reyes-Prieto A."/>
            <person name="Armbrust E.V."/>
            <person name="Aves S.J."/>
            <person name="Beiko R.G."/>
            <person name="Coutinho P."/>
            <person name="Dacks J.B."/>
            <person name="Durnford D.G."/>
            <person name="Fast N.M."/>
            <person name="Green B.R."/>
            <person name="Grisdale C."/>
            <person name="Hempe F."/>
            <person name="Henrissat B."/>
            <person name="Hoppner M.P."/>
            <person name="Ishida K.-I."/>
            <person name="Kim E."/>
            <person name="Koreny L."/>
            <person name="Kroth P.G."/>
            <person name="Liu Y."/>
            <person name="Malik S.-B."/>
            <person name="Maier U.G."/>
            <person name="McRose D."/>
            <person name="Mock T."/>
            <person name="Neilson J.A."/>
            <person name="Onodera N.T."/>
            <person name="Poole A.M."/>
            <person name="Pritham E.J."/>
            <person name="Richards T.A."/>
            <person name="Rocap G."/>
            <person name="Roy S.W."/>
            <person name="Sarai C."/>
            <person name="Schaack S."/>
            <person name="Shirato S."/>
            <person name="Slamovits C.H."/>
            <person name="Spencer D.F."/>
            <person name="Suzuki S."/>
            <person name="Worden A.Z."/>
            <person name="Zauner S."/>
            <person name="Barry K."/>
            <person name="Bell C."/>
            <person name="Bharti A.K."/>
            <person name="Crow J.A."/>
            <person name="Grimwood J."/>
            <person name="Kramer R."/>
            <person name="Lindquist E."/>
            <person name="Lucas S."/>
            <person name="Salamov A."/>
            <person name="McFadden G.I."/>
            <person name="Lane C.E."/>
            <person name="Keeling P.J."/>
            <person name="Gray M.W."/>
            <person name="Grigoriev I.V."/>
            <person name="Archibald J.M."/>
        </authorList>
    </citation>
    <scope>NUCLEOTIDE SEQUENCE</scope>
    <source>
        <strain evidence="18">CCMP2712</strain>
    </source>
</reference>
<feature type="domain" description="Ion transport" evidence="15">
    <location>
        <begin position="147"/>
        <end position="216"/>
    </location>
</feature>
<organism evidence="16">
    <name type="scientific">Guillardia theta (strain CCMP2712)</name>
    <name type="common">Cryptophyte</name>
    <dbReference type="NCBI Taxonomy" id="905079"/>
    <lineage>
        <taxon>Eukaryota</taxon>
        <taxon>Cryptophyceae</taxon>
        <taxon>Pyrenomonadales</taxon>
        <taxon>Geminigeraceae</taxon>
        <taxon>Guillardia</taxon>
    </lineage>
</organism>
<evidence type="ECO:0000259" key="15">
    <source>
        <dbReference type="Pfam" id="PF00520"/>
    </source>
</evidence>
<feature type="transmembrane region" description="Helical" evidence="14">
    <location>
        <begin position="189"/>
        <end position="211"/>
    </location>
</feature>
<dbReference type="Gene3D" id="1.10.287.70">
    <property type="match status" value="1"/>
</dbReference>
<gene>
    <name evidence="16" type="ORF">GUITHDRAFT_145113</name>
</gene>
<evidence type="ECO:0000313" key="17">
    <source>
        <dbReference type="EnsemblProtists" id="EKX37280"/>
    </source>
</evidence>
<keyword evidence="6" id="KW-0106">Calcium</keyword>
<dbReference type="InterPro" id="IPR050599">
    <property type="entry name" value="VDCC_alpha-1_subunit"/>
</dbReference>
<feature type="compositionally biased region" description="Basic and acidic residues" evidence="13">
    <location>
        <begin position="30"/>
        <end position="45"/>
    </location>
</feature>
<dbReference type="PaxDb" id="55529-EKX37280"/>
<keyword evidence="12" id="KW-0407">Ion channel</keyword>
<keyword evidence="8 14" id="KW-1133">Transmembrane helix</keyword>
<evidence type="ECO:0000256" key="3">
    <source>
        <dbReference type="ARBA" id="ARBA00022568"/>
    </source>
</evidence>
<evidence type="ECO:0000256" key="4">
    <source>
        <dbReference type="ARBA" id="ARBA00022673"/>
    </source>
</evidence>
<dbReference type="Proteomes" id="UP000011087">
    <property type="component" value="Unassembled WGS sequence"/>
</dbReference>
<evidence type="ECO:0000313" key="16">
    <source>
        <dbReference type="EMBL" id="EKX37280.1"/>
    </source>
</evidence>
<dbReference type="OrthoDB" id="431720at2759"/>
<dbReference type="AlphaFoldDB" id="L1INB4"/>
<evidence type="ECO:0000256" key="13">
    <source>
        <dbReference type="SAM" id="MobiDB-lite"/>
    </source>
</evidence>
<reference evidence="17" key="3">
    <citation type="submission" date="2016-03" db="UniProtKB">
        <authorList>
            <consortium name="EnsemblProtists"/>
        </authorList>
    </citation>
    <scope>IDENTIFICATION</scope>
</reference>
<evidence type="ECO:0000256" key="14">
    <source>
        <dbReference type="SAM" id="Phobius"/>
    </source>
</evidence>
<dbReference type="STRING" id="905079.L1INB4"/>